<dbReference type="AlphaFoldDB" id="A0A6G0HKI2"/>
<feature type="compositionally biased region" description="Gly residues" evidence="3">
    <location>
        <begin position="11"/>
        <end position="38"/>
    </location>
</feature>
<dbReference type="InterPro" id="IPR052398">
    <property type="entry name" value="Ubiquitin_hydrolase_53/54"/>
</dbReference>
<keyword evidence="1" id="KW-0833">Ubl conjugation pathway</keyword>
<keyword evidence="2 4" id="KW-0378">Hydrolase</keyword>
<evidence type="ECO:0000313" key="4">
    <source>
        <dbReference type="EMBL" id="KAE8279541.1"/>
    </source>
</evidence>
<feature type="region of interest" description="Disordered" evidence="3">
    <location>
        <begin position="91"/>
        <end position="123"/>
    </location>
</feature>
<evidence type="ECO:0000313" key="5">
    <source>
        <dbReference type="Proteomes" id="UP000424527"/>
    </source>
</evidence>
<comment type="caution">
    <text evidence="4">The sequence shown here is derived from an EMBL/GenBank/DDBJ whole genome shotgun (WGS) entry which is preliminary data.</text>
</comment>
<dbReference type="Proteomes" id="UP000424527">
    <property type="component" value="Unassembled WGS sequence"/>
</dbReference>
<name>A0A6G0HKI2_LARCR</name>
<reference evidence="4 5" key="1">
    <citation type="submission" date="2019-07" db="EMBL/GenBank/DDBJ databases">
        <title>Chromosome genome assembly for large yellow croaker.</title>
        <authorList>
            <person name="Xiao S."/>
        </authorList>
    </citation>
    <scope>NUCLEOTIDE SEQUENCE [LARGE SCALE GENOMIC DNA]</scope>
    <source>
        <strain evidence="4">JMULYC20181020</strain>
        <tissue evidence="4">Muscle</tissue>
    </source>
</reference>
<evidence type="ECO:0000256" key="2">
    <source>
        <dbReference type="ARBA" id="ARBA00022801"/>
    </source>
</evidence>
<gene>
    <name evidence="4" type="ORF">D5F01_LYC21664</name>
</gene>
<keyword evidence="5" id="KW-1185">Reference proteome</keyword>
<sequence>MSWKRNYFASGSGGGGGGGGVSGAGGGAGGGGGSGGMKGILTPRTMTSIAPSKGLSNEPGQNSCFLNSALQPNVKPIRRVASLKAVKADRRTRQAVRGSAAPACDEDLSEEEEHRRNKQLSTQLHPPRLLRTSKKKLVIHFIQSDSSQDVF</sequence>
<evidence type="ECO:0000256" key="1">
    <source>
        <dbReference type="ARBA" id="ARBA00022786"/>
    </source>
</evidence>
<accession>A0A6G0HKI2</accession>
<protein>
    <submittedName>
        <fullName evidence="4">Inactive ubiquitin carboxyl-terminal hydrolase 54 Inactive ubiquitin-specific peptidase 54</fullName>
    </submittedName>
</protein>
<dbReference type="PANTHER" id="PTHR22975">
    <property type="entry name" value="UBIQUITIN SPECIFIC PROTEINASE"/>
    <property type="match status" value="1"/>
</dbReference>
<feature type="region of interest" description="Disordered" evidence="3">
    <location>
        <begin position="1"/>
        <end position="61"/>
    </location>
</feature>
<organism evidence="4 5">
    <name type="scientific">Larimichthys crocea</name>
    <name type="common">Large yellow croaker</name>
    <name type="synonym">Pseudosciaena crocea</name>
    <dbReference type="NCBI Taxonomy" id="215358"/>
    <lineage>
        <taxon>Eukaryota</taxon>
        <taxon>Metazoa</taxon>
        <taxon>Chordata</taxon>
        <taxon>Craniata</taxon>
        <taxon>Vertebrata</taxon>
        <taxon>Euteleostomi</taxon>
        <taxon>Actinopterygii</taxon>
        <taxon>Neopterygii</taxon>
        <taxon>Teleostei</taxon>
        <taxon>Neoteleostei</taxon>
        <taxon>Acanthomorphata</taxon>
        <taxon>Eupercaria</taxon>
        <taxon>Sciaenidae</taxon>
        <taxon>Larimichthys</taxon>
    </lineage>
</organism>
<evidence type="ECO:0000256" key="3">
    <source>
        <dbReference type="SAM" id="MobiDB-lite"/>
    </source>
</evidence>
<dbReference type="PANTHER" id="PTHR22975:SF5">
    <property type="entry name" value="INACTIVE UBIQUITIN CARBOXYL-TERMINAL HYDROLASE 54"/>
    <property type="match status" value="1"/>
</dbReference>
<feature type="compositionally biased region" description="Polar residues" evidence="3">
    <location>
        <begin position="44"/>
        <end position="61"/>
    </location>
</feature>
<dbReference type="EMBL" id="REGW02000022">
    <property type="protein sequence ID" value="KAE8279541.1"/>
    <property type="molecule type" value="Genomic_DNA"/>
</dbReference>
<proteinExistence type="predicted"/>
<dbReference type="GO" id="GO:0016787">
    <property type="term" value="F:hydrolase activity"/>
    <property type="evidence" value="ECO:0007669"/>
    <property type="project" value="UniProtKB-KW"/>
</dbReference>